<dbReference type="OrthoDB" id="9942861at2759"/>
<evidence type="ECO:0000256" key="1">
    <source>
        <dbReference type="ARBA" id="ARBA00038349"/>
    </source>
</evidence>
<feature type="region of interest" description="Disordered" evidence="2">
    <location>
        <begin position="754"/>
        <end position="776"/>
    </location>
</feature>
<dbReference type="GO" id="GO:0005524">
    <property type="term" value="F:ATP binding"/>
    <property type="evidence" value="ECO:0007669"/>
    <property type="project" value="InterPro"/>
</dbReference>
<dbReference type="PROSITE" id="PS50011">
    <property type="entry name" value="PROTEIN_KINASE_DOM"/>
    <property type="match status" value="1"/>
</dbReference>
<name>A0A6P3WCA4_CLUHA</name>
<dbReference type="CTD" id="57147"/>
<evidence type="ECO:0000259" key="3">
    <source>
        <dbReference type="PROSITE" id="PS50011"/>
    </source>
</evidence>
<feature type="region of interest" description="Disordered" evidence="2">
    <location>
        <begin position="477"/>
        <end position="673"/>
    </location>
</feature>
<comment type="similarity">
    <text evidence="1">Belongs to the protein kinase superfamily.</text>
</comment>
<dbReference type="Gene3D" id="1.10.510.10">
    <property type="entry name" value="Transferase(Phosphotransferase) domain 1"/>
    <property type="match status" value="1"/>
</dbReference>
<dbReference type="Proteomes" id="UP000515152">
    <property type="component" value="Chromosome 10"/>
</dbReference>
<dbReference type="SUPFAM" id="SSF48371">
    <property type="entry name" value="ARM repeat"/>
    <property type="match status" value="1"/>
</dbReference>
<dbReference type="KEGG" id="char:105910797"/>
<feature type="compositionally biased region" description="Acidic residues" evidence="2">
    <location>
        <begin position="528"/>
        <end position="540"/>
    </location>
</feature>
<keyword evidence="4" id="KW-1185">Reference proteome</keyword>
<evidence type="ECO:0000313" key="5">
    <source>
        <dbReference type="RefSeq" id="XP_012694987.2"/>
    </source>
</evidence>
<dbReference type="PANTHER" id="PTHR12984:SF15">
    <property type="entry name" value="PROTEIN-ASSOCIATING WITH THE CARBOXYL-TERMINAL DOMAIN OF EZRIN"/>
    <property type="match status" value="1"/>
</dbReference>
<feature type="compositionally biased region" description="Acidic residues" evidence="2">
    <location>
        <begin position="574"/>
        <end position="587"/>
    </location>
</feature>
<feature type="compositionally biased region" description="Basic and acidic residues" evidence="2">
    <location>
        <begin position="507"/>
        <end position="516"/>
    </location>
</feature>
<dbReference type="GO" id="GO:0004672">
    <property type="term" value="F:protein kinase activity"/>
    <property type="evidence" value="ECO:0007669"/>
    <property type="project" value="InterPro"/>
</dbReference>
<protein>
    <submittedName>
        <fullName evidence="5 6">Protein-associating with the carboxyl-terminal domain of ezrin</fullName>
    </submittedName>
</protein>
<proteinExistence type="inferred from homology"/>
<dbReference type="PANTHER" id="PTHR12984">
    <property type="entry name" value="SCY1-RELATED S/T PROTEIN KINASE-LIKE"/>
    <property type="match status" value="1"/>
</dbReference>
<dbReference type="SUPFAM" id="SSF56112">
    <property type="entry name" value="Protein kinase-like (PK-like)"/>
    <property type="match status" value="1"/>
</dbReference>
<dbReference type="GeneID" id="105910797"/>
<dbReference type="InterPro" id="IPR011989">
    <property type="entry name" value="ARM-like"/>
</dbReference>
<sequence>MGAENSALRSVVLEEPLLTLPSGITMYSALLQDGKPASVFVHKQGNEDKVKKAAKHLKTLRHPCLLRFLSCSVQGGGVHLVTERVQPLELLLEELSPEEICAGVFDLLQALVFLHDRGKSSHNNVCVSSVFVSEDGHWKLGGMETVCKFSEATPEFLSSIQAVRESSAVPPEEKVEGSKALPDQCAHSRDVFSFGVMLETLLPLLSGYGSQELSESLKCTLQASLLTSDPEQRPPLSSLLNHEFFRNDFLEIMNFLKSLTLKTEEEKNEFFKFLLDRVQSLPQELLASRLVPQLLNSMVFAEPTAIKSFLPHLLRPKSDSVDSEECLLSDALYNKHVIPQLLKLFKVNEEHVRMVLLSHIHIYAPYFSHDELKNHILPQVLLGMRDTNDSLVAMTLQSLAVLVPLLGAQVVVGGERTKVFKRNTPNFSKSTEVTPETSPVHIVALVPPQLSQPSKVPSLFPKHGSPAGTLLMQQMNSLQTTRDSKLPTAPEPALSRAMALPLNGYSELREREKVQERAGGAPGRTEGSPEDWPDWSDTEEAERKPNQPVQIQIRAAAADDSPEEPISRGKRQEEEEPWDDFEEEEVTSDQSPTTPLPVPREAAVSSQQSGTGKGSKALKLGSATRATLLLPSRDASWDTSWEQTDETSSKAAEPNAKALDTHKPKGGGGGLGEEFTIMVKKKPENDPELDFFADMEPDIKLSSTATSLLLPAVGLGNAGHSLATDASPAVSDLPDTKLSANVLSLTAKFAAEDLSEADAEGWGDGDDINWEDENAW</sequence>
<evidence type="ECO:0000313" key="4">
    <source>
        <dbReference type="Proteomes" id="UP000515152"/>
    </source>
</evidence>
<evidence type="ECO:0000256" key="2">
    <source>
        <dbReference type="SAM" id="MobiDB-lite"/>
    </source>
</evidence>
<dbReference type="InterPro" id="IPR000719">
    <property type="entry name" value="Prot_kinase_dom"/>
</dbReference>
<organism evidence="4 5">
    <name type="scientific">Clupea harengus</name>
    <name type="common">Atlantic herring</name>
    <dbReference type="NCBI Taxonomy" id="7950"/>
    <lineage>
        <taxon>Eukaryota</taxon>
        <taxon>Metazoa</taxon>
        <taxon>Chordata</taxon>
        <taxon>Craniata</taxon>
        <taxon>Vertebrata</taxon>
        <taxon>Euteleostomi</taxon>
        <taxon>Actinopterygii</taxon>
        <taxon>Neopterygii</taxon>
        <taxon>Teleostei</taxon>
        <taxon>Clupei</taxon>
        <taxon>Clupeiformes</taxon>
        <taxon>Clupeoidei</taxon>
        <taxon>Clupeidae</taxon>
        <taxon>Clupea</taxon>
    </lineage>
</organism>
<dbReference type="SMART" id="SM00220">
    <property type="entry name" value="S_TKc"/>
    <property type="match status" value="1"/>
</dbReference>
<dbReference type="AlphaFoldDB" id="A0A6P3WCA4"/>
<dbReference type="InterPro" id="IPR016024">
    <property type="entry name" value="ARM-type_fold"/>
</dbReference>
<dbReference type="InterPro" id="IPR051177">
    <property type="entry name" value="CIK-Related_Protein"/>
</dbReference>
<dbReference type="Gene3D" id="3.30.200.20">
    <property type="entry name" value="Phosphorylase Kinase, domain 1"/>
    <property type="match status" value="1"/>
</dbReference>
<dbReference type="RefSeq" id="XP_012694988.1">
    <property type="nucleotide sequence ID" value="XM_012839534.3"/>
</dbReference>
<evidence type="ECO:0000313" key="6">
    <source>
        <dbReference type="RefSeq" id="XP_012694988.1"/>
    </source>
</evidence>
<reference evidence="5 6" key="1">
    <citation type="submission" date="2025-04" db="UniProtKB">
        <authorList>
            <consortium name="RefSeq"/>
        </authorList>
    </citation>
    <scope>IDENTIFICATION</scope>
</reference>
<feature type="domain" description="Protein kinase" evidence="3">
    <location>
        <begin position="1"/>
        <end position="245"/>
    </location>
</feature>
<dbReference type="GeneTree" id="ENSGT00930000151043"/>
<gene>
    <name evidence="5 6" type="primary">scyl3</name>
</gene>
<dbReference type="InterPro" id="IPR011009">
    <property type="entry name" value="Kinase-like_dom_sf"/>
</dbReference>
<dbReference type="Gene3D" id="1.25.10.10">
    <property type="entry name" value="Leucine-rich Repeat Variant"/>
    <property type="match status" value="1"/>
</dbReference>
<dbReference type="RefSeq" id="XP_012694987.2">
    <property type="nucleotide sequence ID" value="XM_012839533.3"/>
</dbReference>
<accession>A0A6P3WCA4</accession>